<evidence type="ECO:0000313" key="6">
    <source>
        <dbReference type="EMBL" id="RLN18682.1"/>
    </source>
</evidence>
<dbReference type="EMBL" id="PQIB02000005">
    <property type="protein sequence ID" value="RLN18682.1"/>
    <property type="molecule type" value="Genomic_DNA"/>
</dbReference>
<dbReference type="PANTHER" id="PTHR23421">
    <property type="entry name" value="BETA-GALACTOSIDASE RELATED"/>
    <property type="match status" value="1"/>
</dbReference>
<dbReference type="STRING" id="4540.A0A3L6SEZ6"/>
<name>A0A3L6SEZ6_PANMI</name>
<evidence type="ECO:0000259" key="5">
    <source>
        <dbReference type="Pfam" id="PF01301"/>
    </source>
</evidence>
<dbReference type="Gene3D" id="3.20.20.80">
    <property type="entry name" value="Glycosidases"/>
    <property type="match status" value="1"/>
</dbReference>
<evidence type="ECO:0000256" key="2">
    <source>
        <dbReference type="ARBA" id="ARBA00009809"/>
    </source>
</evidence>
<comment type="similarity">
    <text evidence="2">Belongs to the glycosyl hydrolase 35 family.</text>
</comment>
<evidence type="ECO:0000313" key="7">
    <source>
        <dbReference type="Proteomes" id="UP000275267"/>
    </source>
</evidence>
<dbReference type="SUPFAM" id="SSF51445">
    <property type="entry name" value="(Trans)glycosidases"/>
    <property type="match status" value="1"/>
</dbReference>
<evidence type="ECO:0000256" key="1">
    <source>
        <dbReference type="ARBA" id="ARBA00001412"/>
    </source>
</evidence>
<gene>
    <name evidence="6" type="ORF">C2845_PM02G16000</name>
</gene>
<comment type="catalytic activity">
    <reaction evidence="1">
        <text>Hydrolysis of terminal non-reducing beta-D-galactose residues in beta-D-galactosides.</text>
        <dbReference type="EC" id="3.2.1.23"/>
    </reaction>
</comment>
<feature type="compositionally biased region" description="Basic residues" evidence="4">
    <location>
        <begin position="195"/>
        <end position="209"/>
    </location>
</feature>
<evidence type="ECO:0000256" key="3">
    <source>
        <dbReference type="ARBA" id="ARBA00012756"/>
    </source>
</evidence>
<dbReference type="GO" id="GO:0004565">
    <property type="term" value="F:beta-galactosidase activity"/>
    <property type="evidence" value="ECO:0007669"/>
    <property type="project" value="UniProtKB-EC"/>
</dbReference>
<dbReference type="GO" id="GO:0005975">
    <property type="term" value="P:carbohydrate metabolic process"/>
    <property type="evidence" value="ECO:0007669"/>
    <property type="project" value="InterPro"/>
</dbReference>
<dbReference type="InterPro" id="IPR001944">
    <property type="entry name" value="Glycoside_Hdrlase_35"/>
</dbReference>
<keyword evidence="7" id="KW-1185">Reference proteome</keyword>
<protein>
    <recommendedName>
        <fullName evidence="3">beta-galactosidase</fullName>
        <ecNumber evidence="3">3.2.1.23</ecNumber>
    </recommendedName>
</protein>
<proteinExistence type="inferred from homology"/>
<accession>A0A3L6SEZ6</accession>
<reference evidence="7" key="1">
    <citation type="journal article" date="2019" name="Nat. Commun.">
        <title>The genome of broomcorn millet.</title>
        <authorList>
            <person name="Zou C."/>
            <person name="Miki D."/>
            <person name="Li D."/>
            <person name="Tang Q."/>
            <person name="Xiao L."/>
            <person name="Rajput S."/>
            <person name="Deng P."/>
            <person name="Jia W."/>
            <person name="Huang R."/>
            <person name="Zhang M."/>
            <person name="Sun Y."/>
            <person name="Hu J."/>
            <person name="Fu X."/>
            <person name="Schnable P.S."/>
            <person name="Li F."/>
            <person name="Zhang H."/>
            <person name="Feng B."/>
            <person name="Zhu X."/>
            <person name="Liu R."/>
            <person name="Schnable J.C."/>
            <person name="Zhu J.-K."/>
            <person name="Zhang H."/>
        </authorList>
    </citation>
    <scope>NUCLEOTIDE SEQUENCE [LARGE SCALE GENOMIC DNA]</scope>
</reference>
<feature type="region of interest" description="Disordered" evidence="4">
    <location>
        <begin position="184"/>
        <end position="214"/>
    </location>
</feature>
<dbReference type="AlphaFoldDB" id="A0A3L6SEZ6"/>
<comment type="caution">
    <text evidence="6">The sequence shown here is derived from an EMBL/GenBank/DDBJ whole genome shotgun (WGS) entry which is preliminary data.</text>
</comment>
<dbReference type="Pfam" id="PF01301">
    <property type="entry name" value="Glyco_hydro_35"/>
    <property type="match status" value="1"/>
</dbReference>
<dbReference type="OrthoDB" id="1657402at2759"/>
<sequence>MATSMRWPVQLRIQTYVVWNGHEPAQGQYYFADPCDLVCFVKLVKQDSLYVHPHISPYVHTEWNFGESICRARDSRASHRRNRAPVLFIFLPELEEGGAIAGELGEGEGVERPAARGGRWGERLPAMSSATRVVVEAAEGGGRRWWPGGGGGSAVSGGEAALGRPGPDNLWAVAGGGGEENTMMMNGWCGGGGGGRRRRRRKSQGRRGKARTEDEGFFYDSSARALAS</sequence>
<feature type="domain" description="Glycoside hydrolase 35 catalytic" evidence="5">
    <location>
        <begin position="13"/>
        <end position="66"/>
    </location>
</feature>
<evidence type="ECO:0000256" key="4">
    <source>
        <dbReference type="SAM" id="MobiDB-lite"/>
    </source>
</evidence>
<dbReference type="InterPro" id="IPR031330">
    <property type="entry name" value="Gly_Hdrlase_35_cat"/>
</dbReference>
<organism evidence="6 7">
    <name type="scientific">Panicum miliaceum</name>
    <name type="common">Proso millet</name>
    <name type="synonym">Broomcorn millet</name>
    <dbReference type="NCBI Taxonomy" id="4540"/>
    <lineage>
        <taxon>Eukaryota</taxon>
        <taxon>Viridiplantae</taxon>
        <taxon>Streptophyta</taxon>
        <taxon>Embryophyta</taxon>
        <taxon>Tracheophyta</taxon>
        <taxon>Spermatophyta</taxon>
        <taxon>Magnoliopsida</taxon>
        <taxon>Liliopsida</taxon>
        <taxon>Poales</taxon>
        <taxon>Poaceae</taxon>
        <taxon>PACMAD clade</taxon>
        <taxon>Panicoideae</taxon>
        <taxon>Panicodae</taxon>
        <taxon>Paniceae</taxon>
        <taxon>Panicinae</taxon>
        <taxon>Panicum</taxon>
        <taxon>Panicum sect. Panicum</taxon>
    </lineage>
</organism>
<dbReference type="EC" id="3.2.1.23" evidence="3"/>
<dbReference type="InterPro" id="IPR017853">
    <property type="entry name" value="GH"/>
</dbReference>
<dbReference type="Proteomes" id="UP000275267">
    <property type="component" value="Unassembled WGS sequence"/>
</dbReference>